<dbReference type="RefSeq" id="WP_060917418.1">
    <property type="nucleotide sequence ID" value="NZ_KQ960022.1"/>
</dbReference>
<evidence type="ECO:0000256" key="4">
    <source>
        <dbReference type="ARBA" id="ARBA00023004"/>
    </source>
</evidence>
<accession>A0A134ANF0</accession>
<feature type="binding site" evidence="5">
    <location>
        <position position="54"/>
    </location>
    <ligand>
        <name>Fe cation</name>
        <dbReference type="ChEBI" id="CHEBI:24875"/>
        <label>1</label>
    </ligand>
</feature>
<dbReference type="Proteomes" id="UP000070483">
    <property type="component" value="Unassembled WGS sequence"/>
</dbReference>
<feature type="binding site" evidence="5">
    <location>
        <position position="18"/>
    </location>
    <ligand>
        <name>Fe cation</name>
        <dbReference type="ChEBI" id="CHEBI:24875"/>
        <label>1</label>
    </ligand>
</feature>
<comment type="subcellular location">
    <subcellularLocation>
        <location evidence="6">Cytoplasm</location>
    </subcellularLocation>
</comment>
<dbReference type="InterPro" id="IPR009040">
    <property type="entry name" value="Ferritin-like_diiron"/>
</dbReference>
<evidence type="ECO:0000256" key="2">
    <source>
        <dbReference type="ARBA" id="ARBA00022723"/>
    </source>
</evidence>
<feature type="binding site" evidence="5">
    <location>
        <position position="95"/>
    </location>
    <ligand>
        <name>Fe cation</name>
        <dbReference type="ChEBI" id="CHEBI:24875"/>
        <label>1</label>
    </ligand>
</feature>
<organism evidence="8 9">
    <name type="scientific">Leptotrichia wadei</name>
    <dbReference type="NCBI Taxonomy" id="157687"/>
    <lineage>
        <taxon>Bacteria</taxon>
        <taxon>Fusobacteriati</taxon>
        <taxon>Fusobacteriota</taxon>
        <taxon>Fusobacteriia</taxon>
        <taxon>Fusobacteriales</taxon>
        <taxon>Leptotrichiaceae</taxon>
        <taxon>Leptotrichia</taxon>
    </lineage>
</organism>
<proteinExistence type="inferred from homology"/>
<dbReference type="GO" id="GO:0008198">
    <property type="term" value="F:ferrous iron binding"/>
    <property type="evidence" value="ECO:0007669"/>
    <property type="project" value="TreeGrafter"/>
</dbReference>
<evidence type="ECO:0000256" key="1">
    <source>
        <dbReference type="ARBA" id="ARBA00022434"/>
    </source>
</evidence>
<comment type="caution">
    <text evidence="8">The sequence shown here is derived from an EMBL/GenBank/DDBJ whole genome shotgun (WGS) entry which is preliminary data.</text>
</comment>
<dbReference type="InterPro" id="IPR001519">
    <property type="entry name" value="Ferritin"/>
</dbReference>
<feature type="binding site" evidence="5">
    <location>
        <position position="128"/>
    </location>
    <ligand>
        <name>Fe cation</name>
        <dbReference type="ChEBI" id="CHEBI:24875"/>
        <label>1</label>
    </ligand>
</feature>
<dbReference type="PANTHER" id="PTHR11431">
    <property type="entry name" value="FERRITIN"/>
    <property type="match status" value="1"/>
</dbReference>
<evidence type="ECO:0000259" key="7">
    <source>
        <dbReference type="PROSITE" id="PS50905"/>
    </source>
</evidence>
<feature type="binding site" evidence="5">
    <location>
        <position position="51"/>
    </location>
    <ligand>
        <name>Fe cation</name>
        <dbReference type="ChEBI" id="CHEBI:24875"/>
        <label>1</label>
    </ligand>
</feature>
<dbReference type="Pfam" id="PF00210">
    <property type="entry name" value="Ferritin"/>
    <property type="match status" value="1"/>
</dbReference>
<comment type="function">
    <text evidence="6">Iron-storage protein.</text>
</comment>
<name>A0A134ANF0_9FUSO</name>
<keyword evidence="6" id="KW-0963">Cytoplasm</keyword>
<dbReference type="InterPro" id="IPR009078">
    <property type="entry name" value="Ferritin-like_SF"/>
</dbReference>
<reference evidence="9" key="1">
    <citation type="submission" date="2016-01" db="EMBL/GenBank/DDBJ databases">
        <authorList>
            <person name="Mitreva M."/>
            <person name="Pepin K.H."/>
            <person name="Mihindukulasuriya K.A."/>
            <person name="Fulton R."/>
            <person name="Fronick C."/>
            <person name="O'Laughlin M."/>
            <person name="Miner T."/>
            <person name="Herter B."/>
            <person name="Rosa B.A."/>
            <person name="Cordes M."/>
            <person name="Tomlinson C."/>
            <person name="Wollam A."/>
            <person name="Palsikar V.B."/>
            <person name="Mardis E.R."/>
            <person name="Wilson R.K."/>
        </authorList>
    </citation>
    <scope>NUCLEOTIDE SEQUENCE [LARGE SCALE GENOMIC DNA]</scope>
    <source>
        <strain evidence="9">KA00185</strain>
    </source>
</reference>
<dbReference type="InterPro" id="IPR041719">
    <property type="entry name" value="Ferritin_prok"/>
</dbReference>
<evidence type="ECO:0000256" key="5">
    <source>
        <dbReference type="PIRSR" id="PIRSR601519-1"/>
    </source>
</evidence>
<dbReference type="PANTHER" id="PTHR11431:SF127">
    <property type="entry name" value="BACTERIAL NON-HEME FERRITIN"/>
    <property type="match status" value="1"/>
</dbReference>
<feature type="domain" description="Ferritin-like diiron" evidence="7">
    <location>
        <begin position="1"/>
        <end position="146"/>
    </location>
</feature>
<comment type="similarity">
    <text evidence="6">Belongs to the ferritin family. Prokaryotic subfamily.</text>
</comment>
<dbReference type="GO" id="GO:0006879">
    <property type="term" value="P:intracellular iron ion homeostasis"/>
    <property type="evidence" value="ECO:0007669"/>
    <property type="project" value="UniProtKB-KW"/>
</dbReference>
<dbReference type="GO" id="GO:0005829">
    <property type="term" value="C:cytosol"/>
    <property type="evidence" value="ECO:0007669"/>
    <property type="project" value="TreeGrafter"/>
</dbReference>
<keyword evidence="2 5" id="KW-0479">Metal-binding</keyword>
<dbReference type="EC" id="1.16.3.2" evidence="6"/>
<dbReference type="STRING" id="157687.HMPREF3180_00467"/>
<dbReference type="OrthoDB" id="9801481at2"/>
<dbReference type="GO" id="GO:0004322">
    <property type="term" value="F:ferroxidase activity"/>
    <property type="evidence" value="ECO:0007669"/>
    <property type="project" value="TreeGrafter"/>
</dbReference>
<protein>
    <recommendedName>
        <fullName evidence="6">Ferritin</fullName>
        <ecNumber evidence="6">1.16.3.2</ecNumber>
    </recommendedName>
</protein>
<evidence type="ECO:0000256" key="6">
    <source>
        <dbReference type="RuleBase" id="RU361145"/>
    </source>
</evidence>
<dbReference type="CDD" id="cd01055">
    <property type="entry name" value="Nonheme_Ferritin"/>
    <property type="match status" value="1"/>
</dbReference>
<dbReference type="Gene3D" id="1.20.1260.10">
    <property type="match status" value="1"/>
</dbReference>
<comment type="catalytic activity">
    <reaction evidence="6">
        <text>4 Fe(2+) + O2 + 6 H2O = 4 iron(III) oxide-hydroxide + 12 H(+)</text>
        <dbReference type="Rhea" id="RHEA:11972"/>
        <dbReference type="ChEBI" id="CHEBI:15377"/>
        <dbReference type="ChEBI" id="CHEBI:15378"/>
        <dbReference type="ChEBI" id="CHEBI:15379"/>
        <dbReference type="ChEBI" id="CHEBI:29033"/>
        <dbReference type="ChEBI" id="CHEBI:78619"/>
        <dbReference type="EC" id="1.16.3.2"/>
    </reaction>
</comment>
<evidence type="ECO:0000256" key="3">
    <source>
        <dbReference type="ARBA" id="ARBA00023002"/>
    </source>
</evidence>
<dbReference type="AlphaFoldDB" id="A0A134ANF0"/>
<keyword evidence="4 5" id="KW-0408">Iron</keyword>
<dbReference type="InterPro" id="IPR012347">
    <property type="entry name" value="Ferritin-like"/>
</dbReference>
<dbReference type="InterPro" id="IPR008331">
    <property type="entry name" value="Ferritin_DPS_dom"/>
</dbReference>
<dbReference type="PATRIC" id="fig|157687.3.peg.468"/>
<keyword evidence="9" id="KW-1185">Reference proteome</keyword>
<dbReference type="GO" id="GO:0006826">
    <property type="term" value="P:iron ion transport"/>
    <property type="evidence" value="ECO:0007669"/>
    <property type="project" value="InterPro"/>
</dbReference>
<dbReference type="SUPFAM" id="SSF47240">
    <property type="entry name" value="Ferritin-like"/>
    <property type="match status" value="1"/>
</dbReference>
<evidence type="ECO:0000313" key="9">
    <source>
        <dbReference type="Proteomes" id="UP000070483"/>
    </source>
</evidence>
<gene>
    <name evidence="8" type="ORF">HMPREF3180_00467</name>
</gene>
<keyword evidence="1 6" id="KW-0409">Iron storage</keyword>
<dbReference type="GO" id="GO:0008199">
    <property type="term" value="F:ferric iron binding"/>
    <property type="evidence" value="ECO:0007669"/>
    <property type="project" value="InterPro"/>
</dbReference>
<evidence type="ECO:0000313" key="8">
    <source>
        <dbReference type="EMBL" id="KXB69219.1"/>
    </source>
</evidence>
<sequence>MKLNKELEILLNKQINMELAASYQYQAMAAYFDERALEGFSKWMSEQSKEEVEHSNKFYNYVLKRNGKIEFFALDKPKMDFTSVKEVFEAALAHEEAVTASIENIHKLARELGDYGAEVFLNDFASEQEEEEEQVQKIIDKIVSLDVDNNSATLYLLDKEMGTRE</sequence>
<dbReference type="PROSITE" id="PS50905">
    <property type="entry name" value="FERRITIN_LIKE"/>
    <property type="match status" value="1"/>
</dbReference>
<keyword evidence="3" id="KW-0560">Oxidoreductase</keyword>
<dbReference type="EMBL" id="LSDD01000030">
    <property type="protein sequence ID" value="KXB69219.1"/>
    <property type="molecule type" value="Genomic_DNA"/>
</dbReference>